<feature type="transmembrane region" description="Helical" evidence="8">
    <location>
        <begin position="211"/>
        <end position="228"/>
    </location>
</feature>
<feature type="transmembrane region" description="Helical" evidence="8">
    <location>
        <begin position="77"/>
        <end position="99"/>
    </location>
</feature>
<dbReference type="Proteomes" id="UP001596250">
    <property type="component" value="Unassembled WGS sequence"/>
</dbReference>
<comment type="subcellular location">
    <subcellularLocation>
        <location evidence="1">Cell membrane</location>
        <topology evidence="1">Multi-pass membrane protein</topology>
    </subcellularLocation>
</comment>
<keyword evidence="10" id="KW-1185">Reference proteome</keyword>
<dbReference type="Pfam" id="PF03591">
    <property type="entry name" value="AzlC"/>
    <property type="match status" value="1"/>
</dbReference>
<evidence type="ECO:0000256" key="6">
    <source>
        <dbReference type="ARBA" id="ARBA00022989"/>
    </source>
</evidence>
<evidence type="ECO:0000313" key="10">
    <source>
        <dbReference type="Proteomes" id="UP001596250"/>
    </source>
</evidence>
<feature type="transmembrane region" description="Helical" evidence="8">
    <location>
        <begin position="182"/>
        <end position="199"/>
    </location>
</feature>
<comment type="caution">
    <text evidence="9">The sequence shown here is derived from an EMBL/GenBank/DDBJ whole genome shotgun (WGS) entry which is preliminary data.</text>
</comment>
<name>A0ABW1IK40_9BACL</name>
<evidence type="ECO:0000313" key="9">
    <source>
        <dbReference type="EMBL" id="MFC5985429.1"/>
    </source>
</evidence>
<dbReference type="PANTHER" id="PTHR34979:SF1">
    <property type="entry name" value="INNER MEMBRANE PROTEIN YGAZ"/>
    <property type="match status" value="1"/>
</dbReference>
<dbReference type="PANTHER" id="PTHR34979">
    <property type="entry name" value="INNER MEMBRANE PROTEIN YGAZ"/>
    <property type="match status" value="1"/>
</dbReference>
<protein>
    <submittedName>
        <fullName evidence="9">AzlC family ABC transporter permease</fullName>
    </submittedName>
</protein>
<evidence type="ECO:0000256" key="4">
    <source>
        <dbReference type="ARBA" id="ARBA00022475"/>
    </source>
</evidence>
<evidence type="ECO:0000256" key="1">
    <source>
        <dbReference type="ARBA" id="ARBA00004651"/>
    </source>
</evidence>
<reference evidence="10" key="1">
    <citation type="journal article" date="2019" name="Int. J. Syst. Evol. Microbiol.">
        <title>The Global Catalogue of Microorganisms (GCM) 10K type strain sequencing project: providing services to taxonomists for standard genome sequencing and annotation.</title>
        <authorList>
            <consortium name="The Broad Institute Genomics Platform"/>
            <consortium name="The Broad Institute Genome Sequencing Center for Infectious Disease"/>
            <person name="Wu L."/>
            <person name="Ma J."/>
        </authorList>
    </citation>
    <scope>NUCLEOTIDE SEQUENCE [LARGE SCALE GENOMIC DNA]</scope>
    <source>
        <strain evidence="10">CCM 8749</strain>
    </source>
</reference>
<feature type="transmembrane region" description="Helical" evidence="8">
    <location>
        <begin position="234"/>
        <end position="250"/>
    </location>
</feature>
<sequence length="252" mass="27814">MWKQKGIRVKLEHTQTKTTNIYSTDDSFLQGIRDCIPTLLGYLSIGFAAGIVGVSTQLSIMEIAMFSALIYAGAAQFIAFALIAASSPITAIIFTTFIVNLRHFLMSLTLAPHFTKYSVLKNIGIGALLTDETFGVAVHRISQEKRLTDRWMNGLNVTAYLMWILSSVWGAVFGKWIENPDMLGFDFALTAMFLALLVLQLQTMNSSKLKHALSLIVYMILVMSILSYLVPTHLAVILSTVIVATIGVVTDR</sequence>
<comment type="similarity">
    <text evidence="2">Belongs to the AzlC family.</text>
</comment>
<proteinExistence type="inferred from homology"/>
<evidence type="ECO:0000256" key="8">
    <source>
        <dbReference type="SAM" id="Phobius"/>
    </source>
</evidence>
<dbReference type="EMBL" id="JBHSQV010000025">
    <property type="protein sequence ID" value="MFC5985429.1"/>
    <property type="molecule type" value="Genomic_DNA"/>
</dbReference>
<accession>A0ABW1IK40</accession>
<dbReference type="RefSeq" id="WP_379892256.1">
    <property type="nucleotide sequence ID" value="NZ_CBCSCT010000028.1"/>
</dbReference>
<evidence type="ECO:0000256" key="2">
    <source>
        <dbReference type="ARBA" id="ARBA00010735"/>
    </source>
</evidence>
<keyword evidence="4" id="KW-1003">Cell membrane</keyword>
<evidence type="ECO:0000256" key="7">
    <source>
        <dbReference type="ARBA" id="ARBA00023136"/>
    </source>
</evidence>
<feature type="transmembrane region" description="Helical" evidence="8">
    <location>
        <begin position="155"/>
        <end position="176"/>
    </location>
</feature>
<feature type="transmembrane region" description="Helical" evidence="8">
    <location>
        <begin position="39"/>
        <end position="71"/>
    </location>
</feature>
<gene>
    <name evidence="9" type="ORF">ACFPXP_03115</name>
</gene>
<organism evidence="9 10">
    <name type="scientific">Marinicrinis lubricantis</name>
    <dbReference type="NCBI Taxonomy" id="2086470"/>
    <lineage>
        <taxon>Bacteria</taxon>
        <taxon>Bacillati</taxon>
        <taxon>Bacillota</taxon>
        <taxon>Bacilli</taxon>
        <taxon>Bacillales</taxon>
        <taxon>Paenibacillaceae</taxon>
    </lineage>
</organism>
<keyword evidence="7 8" id="KW-0472">Membrane</keyword>
<keyword evidence="3" id="KW-0813">Transport</keyword>
<keyword evidence="6 8" id="KW-1133">Transmembrane helix</keyword>
<evidence type="ECO:0000256" key="3">
    <source>
        <dbReference type="ARBA" id="ARBA00022448"/>
    </source>
</evidence>
<evidence type="ECO:0000256" key="5">
    <source>
        <dbReference type="ARBA" id="ARBA00022692"/>
    </source>
</evidence>
<keyword evidence="5 8" id="KW-0812">Transmembrane</keyword>
<dbReference type="InterPro" id="IPR011606">
    <property type="entry name" value="Brnchd-chn_aa_trnsp_permease"/>
</dbReference>